<feature type="region of interest" description="Disordered" evidence="1">
    <location>
        <begin position="76"/>
        <end position="100"/>
    </location>
</feature>
<reference evidence="2" key="1">
    <citation type="submission" date="2014-11" db="EMBL/GenBank/DDBJ databases">
        <authorList>
            <person name="Amaro Gonzalez C."/>
        </authorList>
    </citation>
    <scope>NUCLEOTIDE SEQUENCE</scope>
</reference>
<accession>A0A0E9QB67</accession>
<dbReference type="AlphaFoldDB" id="A0A0E9QB67"/>
<dbReference type="EMBL" id="GBXM01094446">
    <property type="protein sequence ID" value="JAH14131.1"/>
    <property type="molecule type" value="Transcribed_RNA"/>
</dbReference>
<organism evidence="2">
    <name type="scientific">Anguilla anguilla</name>
    <name type="common">European freshwater eel</name>
    <name type="synonym">Muraena anguilla</name>
    <dbReference type="NCBI Taxonomy" id="7936"/>
    <lineage>
        <taxon>Eukaryota</taxon>
        <taxon>Metazoa</taxon>
        <taxon>Chordata</taxon>
        <taxon>Craniata</taxon>
        <taxon>Vertebrata</taxon>
        <taxon>Euteleostomi</taxon>
        <taxon>Actinopterygii</taxon>
        <taxon>Neopterygii</taxon>
        <taxon>Teleostei</taxon>
        <taxon>Anguilliformes</taxon>
        <taxon>Anguillidae</taxon>
        <taxon>Anguilla</taxon>
    </lineage>
</organism>
<evidence type="ECO:0000313" key="2">
    <source>
        <dbReference type="EMBL" id="JAH14131.1"/>
    </source>
</evidence>
<sequence>MDQCREILLYPAITRLRSSRSFQGQSNTGVAQEQKGLCPGLAKVLISILSRICGTNLWENCSPEASSYQLKKSGANLRRMDKTHSPASVVDNYSRRLSKH</sequence>
<evidence type="ECO:0000256" key="1">
    <source>
        <dbReference type="SAM" id="MobiDB-lite"/>
    </source>
</evidence>
<proteinExistence type="predicted"/>
<name>A0A0E9QB67_ANGAN</name>
<reference evidence="2" key="2">
    <citation type="journal article" date="2015" name="Fish Shellfish Immunol.">
        <title>Early steps in the European eel (Anguilla anguilla)-Vibrio vulnificus interaction in the gills: Role of the RtxA13 toxin.</title>
        <authorList>
            <person name="Callol A."/>
            <person name="Pajuelo D."/>
            <person name="Ebbesson L."/>
            <person name="Teles M."/>
            <person name="MacKenzie S."/>
            <person name="Amaro C."/>
        </authorList>
    </citation>
    <scope>NUCLEOTIDE SEQUENCE</scope>
</reference>
<protein>
    <submittedName>
        <fullName evidence="2">Uncharacterized protein</fullName>
    </submittedName>
</protein>